<dbReference type="PANTHER" id="PTHR20992">
    <property type="entry name" value="AT15442P-RELATED"/>
    <property type="match status" value="1"/>
</dbReference>
<organism evidence="2 3">
    <name type="scientific">Agromyces seonyuensis</name>
    <dbReference type="NCBI Taxonomy" id="2662446"/>
    <lineage>
        <taxon>Bacteria</taxon>
        <taxon>Bacillati</taxon>
        <taxon>Actinomycetota</taxon>
        <taxon>Actinomycetes</taxon>
        <taxon>Micrococcales</taxon>
        <taxon>Microbacteriaceae</taxon>
        <taxon>Agromyces</taxon>
    </lineage>
</organism>
<proteinExistence type="predicted"/>
<name>A0A6I4P1Z1_9MICO</name>
<dbReference type="EMBL" id="WSTA01000003">
    <property type="protein sequence ID" value="MWB97174.1"/>
    <property type="molecule type" value="Genomic_DNA"/>
</dbReference>
<feature type="transmembrane region" description="Helical" evidence="1">
    <location>
        <begin position="121"/>
        <end position="140"/>
    </location>
</feature>
<evidence type="ECO:0000313" key="2">
    <source>
        <dbReference type="EMBL" id="MWB97174.1"/>
    </source>
</evidence>
<protein>
    <submittedName>
        <fullName evidence="2">DUF389 domain-containing protein</fullName>
    </submittedName>
</protein>
<gene>
    <name evidence="2" type="ORF">GB864_01165</name>
</gene>
<keyword evidence="1" id="KW-1133">Transmembrane helix</keyword>
<dbReference type="InterPro" id="IPR005240">
    <property type="entry name" value="DUF389"/>
</dbReference>
<dbReference type="AlphaFoldDB" id="A0A6I4P1Z1"/>
<evidence type="ECO:0000256" key="1">
    <source>
        <dbReference type="SAM" id="Phobius"/>
    </source>
</evidence>
<keyword evidence="3" id="KW-1185">Reference proteome</keyword>
<reference evidence="2 3" key="1">
    <citation type="submission" date="2019-12" db="EMBL/GenBank/DDBJ databases">
        <authorList>
            <person name="Kim Y.S."/>
        </authorList>
    </citation>
    <scope>NUCLEOTIDE SEQUENCE [LARGE SCALE GENOMIC DNA]</scope>
    <source>
        <strain evidence="2 3">MMS17-SY077</strain>
    </source>
</reference>
<dbReference type="Pfam" id="PF04087">
    <property type="entry name" value="DUF389"/>
    <property type="match status" value="1"/>
</dbReference>
<dbReference type="Proteomes" id="UP000438182">
    <property type="component" value="Unassembled WGS sequence"/>
</dbReference>
<dbReference type="PANTHER" id="PTHR20992:SF9">
    <property type="entry name" value="AT15442P-RELATED"/>
    <property type="match status" value="1"/>
</dbReference>
<evidence type="ECO:0000313" key="3">
    <source>
        <dbReference type="Proteomes" id="UP000438182"/>
    </source>
</evidence>
<keyword evidence="1" id="KW-0812">Transmembrane</keyword>
<keyword evidence="1" id="KW-0472">Membrane</keyword>
<feature type="transmembrane region" description="Helical" evidence="1">
    <location>
        <begin position="225"/>
        <end position="242"/>
    </location>
</feature>
<feature type="transmembrane region" description="Helical" evidence="1">
    <location>
        <begin position="249"/>
        <end position="270"/>
    </location>
</feature>
<feature type="transmembrane region" description="Helical" evidence="1">
    <location>
        <begin position="179"/>
        <end position="205"/>
    </location>
</feature>
<feature type="transmembrane region" description="Helical" evidence="1">
    <location>
        <begin position="146"/>
        <end position="167"/>
    </location>
</feature>
<sequence>MMHVRIIVPPGRRAEVEEVLADAGDAVSDVVLLPDAAVRPAGDLLLCDIERGALDSVLHELHVRGIDRAGSITVDRLELSMSERGKRFREDRAAIAFGGDDDALVWQEITARTADETRLSITYLAFMAIAVMIASVGVAIDQPILLVGAMIVGPDFGPIAGTAVGIVRRRLRPAMRSLLALGIGYATGILFAWGLTELLLALRIYDRDALDAAHPLTAFVWAPDELSALIGFLAGIAGMLSLTSAKSGALIGVLVSVTTVPAAGAIAIAFSGVGLTEFTGSVLQLLINVAAILLGASLTLGWQFAAERRRRRRADA</sequence>
<feature type="transmembrane region" description="Helical" evidence="1">
    <location>
        <begin position="282"/>
        <end position="305"/>
    </location>
</feature>
<comment type="caution">
    <text evidence="2">The sequence shown here is derived from an EMBL/GenBank/DDBJ whole genome shotgun (WGS) entry which is preliminary data.</text>
</comment>
<accession>A0A6I4P1Z1</accession>